<dbReference type="AlphaFoldDB" id="A0AA97HQW9"/>
<keyword evidence="2" id="KW-1185">Reference proteome</keyword>
<dbReference type="EMBL" id="CP136521">
    <property type="protein sequence ID" value="WOD42828.1"/>
    <property type="molecule type" value="Genomic_DNA"/>
</dbReference>
<evidence type="ECO:0000313" key="1">
    <source>
        <dbReference type="EMBL" id="WOD42828.1"/>
    </source>
</evidence>
<dbReference type="KEGG" id="hws:RNZ46_12595"/>
<gene>
    <name evidence="1" type="ORF">RNZ46_12595</name>
</gene>
<dbReference type="RefSeq" id="WP_316982519.1">
    <property type="nucleotide sequence ID" value="NZ_CP136521.1"/>
</dbReference>
<protein>
    <submittedName>
        <fullName evidence="1">Uncharacterized protein</fullName>
    </submittedName>
</protein>
<evidence type="ECO:0000313" key="2">
    <source>
        <dbReference type="Proteomes" id="UP001302486"/>
    </source>
</evidence>
<organism evidence="1 2">
    <name type="scientific">Hwangdonia lutea</name>
    <dbReference type="NCBI Taxonomy" id="3075823"/>
    <lineage>
        <taxon>Bacteria</taxon>
        <taxon>Pseudomonadati</taxon>
        <taxon>Bacteroidota</taxon>
        <taxon>Flavobacteriia</taxon>
        <taxon>Flavobacteriales</taxon>
        <taxon>Flavobacteriaceae</taxon>
        <taxon>Hwangdonia</taxon>
    </lineage>
</organism>
<proteinExistence type="predicted"/>
<dbReference type="Proteomes" id="UP001302486">
    <property type="component" value="Chromosome"/>
</dbReference>
<sequence length="48" mass="5784">MNILQHLPKQAFFDYLERYLLKVVWTIPIFRDFMVFNIENVVPALGSR</sequence>
<accession>A0AA97HQW9</accession>
<name>A0AA97HQW9_9FLAO</name>
<reference evidence="2" key="1">
    <citation type="submission" date="2024-06" db="EMBL/GenBank/DDBJ databases">
        <title>Hwangdonia haimaensis gen. nov., sp. nov., a member of the family Flavobacteriaceae isolated from the haima cold seep.</title>
        <authorList>
            <person name="Li J."/>
        </authorList>
    </citation>
    <scope>NUCLEOTIDE SEQUENCE [LARGE SCALE GENOMIC DNA]</scope>
    <source>
        <strain evidence="2">SCSIO 19198</strain>
    </source>
</reference>